<evidence type="ECO:0008006" key="4">
    <source>
        <dbReference type="Google" id="ProtNLM"/>
    </source>
</evidence>
<reference evidence="2 3" key="2">
    <citation type="submission" date="2020-07" db="EMBL/GenBank/DDBJ databases">
        <title>Genome assembly of wild tea tree DASZ reveals pedigree and selection history of tea varieties.</title>
        <authorList>
            <person name="Zhang W."/>
        </authorList>
    </citation>
    <scope>NUCLEOTIDE SEQUENCE [LARGE SCALE GENOMIC DNA]</scope>
    <source>
        <strain evidence="3">cv. G240</strain>
        <tissue evidence="2">Leaf</tissue>
    </source>
</reference>
<organism evidence="2 3">
    <name type="scientific">Camellia sinensis</name>
    <name type="common">Tea plant</name>
    <name type="synonym">Thea sinensis</name>
    <dbReference type="NCBI Taxonomy" id="4442"/>
    <lineage>
        <taxon>Eukaryota</taxon>
        <taxon>Viridiplantae</taxon>
        <taxon>Streptophyta</taxon>
        <taxon>Embryophyta</taxon>
        <taxon>Tracheophyta</taxon>
        <taxon>Spermatophyta</taxon>
        <taxon>Magnoliopsida</taxon>
        <taxon>eudicotyledons</taxon>
        <taxon>Gunneridae</taxon>
        <taxon>Pentapetalae</taxon>
        <taxon>asterids</taxon>
        <taxon>Ericales</taxon>
        <taxon>Theaceae</taxon>
        <taxon>Camellia</taxon>
    </lineage>
</organism>
<accession>A0A7J7FVZ2</accession>
<feature type="compositionally biased region" description="Polar residues" evidence="1">
    <location>
        <begin position="1"/>
        <end position="10"/>
    </location>
</feature>
<sequence length="206" mass="22869">MSSGIYQTKTSPEKHSQTPPKYRQHEPSHTSTIDPHLPSVGRMPRSLSVLHPRCQASRTHPWPADPLARPHWPGQLPPALPESHPVTVLPASQSRGVTRVPVRNSIDQLPFQQDSQKPKDPINILESRDNGSSGTLADWIKKSGGRGLPESDVRHILEGLDCIHSSGYVHHALKLENIIIVSISASTRTEYVAKVVILGWQRQKSR</sequence>
<dbReference type="Gene3D" id="1.10.510.10">
    <property type="entry name" value="Transferase(Phosphotransferase) domain 1"/>
    <property type="match status" value="1"/>
</dbReference>
<dbReference type="AlphaFoldDB" id="A0A7J7FVZ2"/>
<reference evidence="3" key="1">
    <citation type="journal article" date="2020" name="Nat. Commun.">
        <title>Genome assembly of wild tea tree DASZ reveals pedigree and selection history of tea varieties.</title>
        <authorList>
            <person name="Zhang W."/>
            <person name="Zhang Y."/>
            <person name="Qiu H."/>
            <person name="Guo Y."/>
            <person name="Wan H."/>
            <person name="Zhang X."/>
            <person name="Scossa F."/>
            <person name="Alseekh S."/>
            <person name="Zhang Q."/>
            <person name="Wang P."/>
            <person name="Xu L."/>
            <person name="Schmidt M.H."/>
            <person name="Jia X."/>
            <person name="Li D."/>
            <person name="Zhu A."/>
            <person name="Guo F."/>
            <person name="Chen W."/>
            <person name="Ni D."/>
            <person name="Usadel B."/>
            <person name="Fernie A.R."/>
            <person name="Wen W."/>
        </authorList>
    </citation>
    <scope>NUCLEOTIDE SEQUENCE [LARGE SCALE GENOMIC DNA]</scope>
    <source>
        <strain evidence="3">cv. G240</strain>
    </source>
</reference>
<evidence type="ECO:0000313" key="2">
    <source>
        <dbReference type="EMBL" id="KAF5932512.1"/>
    </source>
</evidence>
<dbReference type="Proteomes" id="UP000593564">
    <property type="component" value="Unassembled WGS sequence"/>
</dbReference>
<gene>
    <name evidence="2" type="ORF">HYC85_028683</name>
</gene>
<protein>
    <recommendedName>
        <fullName evidence="4">Protein kinase domain-containing protein</fullName>
    </recommendedName>
</protein>
<evidence type="ECO:0000313" key="3">
    <source>
        <dbReference type="Proteomes" id="UP000593564"/>
    </source>
</evidence>
<name>A0A7J7FVZ2_CAMSI</name>
<feature type="region of interest" description="Disordered" evidence="1">
    <location>
        <begin position="1"/>
        <end position="44"/>
    </location>
</feature>
<dbReference type="SUPFAM" id="SSF56112">
    <property type="entry name" value="Protein kinase-like (PK-like)"/>
    <property type="match status" value="1"/>
</dbReference>
<keyword evidence="3" id="KW-1185">Reference proteome</keyword>
<evidence type="ECO:0000256" key="1">
    <source>
        <dbReference type="SAM" id="MobiDB-lite"/>
    </source>
</evidence>
<dbReference type="InterPro" id="IPR011009">
    <property type="entry name" value="Kinase-like_dom_sf"/>
</dbReference>
<feature type="region of interest" description="Disordered" evidence="1">
    <location>
        <begin position="107"/>
        <end position="128"/>
    </location>
</feature>
<proteinExistence type="predicted"/>
<dbReference type="EMBL" id="JACBKZ010000014">
    <property type="protein sequence ID" value="KAF5932512.1"/>
    <property type="molecule type" value="Genomic_DNA"/>
</dbReference>
<comment type="caution">
    <text evidence="2">The sequence shown here is derived from an EMBL/GenBank/DDBJ whole genome shotgun (WGS) entry which is preliminary data.</text>
</comment>